<organism evidence="1 2">
    <name type="scientific">Melastoma candidum</name>
    <dbReference type="NCBI Taxonomy" id="119954"/>
    <lineage>
        <taxon>Eukaryota</taxon>
        <taxon>Viridiplantae</taxon>
        <taxon>Streptophyta</taxon>
        <taxon>Embryophyta</taxon>
        <taxon>Tracheophyta</taxon>
        <taxon>Spermatophyta</taxon>
        <taxon>Magnoliopsida</taxon>
        <taxon>eudicotyledons</taxon>
        <taxon>Gunneridae</taxon>
        <taxon>Pentapetalae</taxon>
        <taxon>rosids</taxon>
        <taxon>malvids</taxon>
        <taxon>Myrtales</taxon>
        <taxon>Melastomataceae</taxon>
        <taxon>Melastomatoideae</taxon>
        <taxon>Melastomateae</taxon>
        <taxon>Melastoma</taxon>
    </lineage>
</organism>
<keyword evidence="2" id="KW-1185">Reference proteome</keyword>
<evidence type="ECO:0000313" key="1">
    <source>
        <dbReference type="EMBL" id="KAI4376289.1"/>
    </source>
</evidence>
<dbReference type="EMBL" id="CM042883">
    <property type="protein sequence ID" value="KAI4376289.1"/>
    <property type="molecule type" value="Genomic_DNA"/>
</dbReference>
<name>A0ACB9RBP8_9MYRT</name>
<reference evidence="2" key="1">
    <citation type="journal article" date="2023" name="Front. Plant Sci.">
        <title>Chromosomal-level genome assembly of Melastoma candidum provides insights into trichome evolution.</title>
        <authorList>
            <person name="Zhong Y."/>
            <person name="Wu W."/>
            <person name="Sun C."/>
            <person name="Zou P."/>
            <person name="Liu Y."/>
            <person name="Dai S."/>
            <person name="Zhou R."/>
        </authorList>
    </citation>
    <scope>NUCLEOTIDE SEQUENCE [LARGE SCALE GENOMIC DNA]</scope>
</reference>
<dbReference type="Proteomes" id="UP001057402">
    <property type="component" value="Chromosome 4"/>
</dbReference>
<sequence>MKMEIRSKTTFLVKPRTPEWKGYLPLSEWDQTGNITHVPTIYFFKPMRDLDGLVESLTDSLSRVLVPFYPVAGRLRWAEGGRLLLECNSAGVEFTVAESNGGIDQLGDFTPCPEYVWLVPEVDYCRPIWELPLLLVKVVVFECGGFTLSFSMSHAIGDGPSALHFVSEWARMARGEPLKIPPYFDRDVLASPAGRNGLHNLYLTGPEVEFAHPPLLLGQTDSVEERKKETTLFMLKLTKSQVDRLKDKANQLPPRNGHPYSRYECVAGHMWRCVTKARKHEPNQQTTLAVCVDFRNKMRPPVGQGYFGNAVLDVRARSYSGDLVSKSLGYAASRIRMAIDKVTCEYVWSAAEFLRQQPDWTIFQDLHPQGSHDGPFYGNPNIGVVSWLTLPMQGQDFGWGREVFMAPGNHEFDGDTLIFAAPDGTGTIIALLGLQVQHLDDFRKYFHEDIL</sequence>
<comment type="caution">
    <text evidence="1">The sequence shown here is derived from an EMBL/GenBank/DDBJ whole genome shotgun (WGS) entry which is preliminary data.</text>
</comment>
<evidence type="ECO:0000313" key="2">
    <source>
        <dbReference type="Proteomes" id="UP001057402"/>
    </source>
</evidence>
<protein>
    <submittedName>
        <fullName evidence="1">Uncharacterized protein</fullName>
    </submittedName>
</protein>
<gene>
    <name evidence="1" type="ORF">MLD38_014071</name>
</gene>
<proteinExistence type="predicted"/>
<accession>A0ACB9RBP8</accession>